<dbReference type="InterPro" id="IPR036287">
    <property type="entry name" value="Rv1873-like_sf"/>
</dbReference>
<dbReference type="SUPFAM" id="SSF140736">
    <property type="entry name" value="Rv1873-like"/>
    <property type="match status" value="1"/>
</dbReference>
<organism evidence="1 2">
    <name type="scientific">Urbifossiella limnaea</name>
    <dbReference type="NCBI Taxonomy" id="2528023"/>
    <lineage>
        <taxon>Bacteria</taxon>
        <taxon>Pseudomonadati</taxon>
        <taxon>Planctomycetota</taxon>
        <taxon>Planctomycetia</taxon>
        <taxon>Gemmatales</taxon>
        <taxon>Gemmataceae</taxon>
        <taxon>Urbifossiella</taxon>
    </lineage>
</organism>
<sequence>MRAGRKRSHWMWFVFPQIDGLGFSSMARRYAIWNRAEAEAYLAHPVLGPRLVACAETAAAVPMPASALDVFGSPDDLKLRSSATLFAAVSPAGSVFERVLDRYFPGESDPATLRLLGTSPDPA</sequence>
<dbReference type="EMBL" id="CP036273">
    <property type="protein sequence ID" value="QDU20651.1"/>
    <property type="molecule type" value="Genomic_DNA"/>
</dbReference>
<proteinExistence type="predicted"/>
<evidence type="ECO:0008006" key="3">
    <source>
        <dbReference type="Google" id="ProtNLM"/>
    </source>
</evidence>
<dbReference type="PIRSF" id="PIRSF008546">
    <property type="entry name" value="UCP008546"/>
    <property type="match status" value="1"/>
</dbReference>
<dbReference type="KEGG" id="uli:ETAA1_26080"/>
<dbReference type="Gene3D" id="1.25.40.380">
    <property type="entry name" value="Protein of unknown function DUF1810"/>
    <property type="match status" value="1"/>
</dbReference>
<keyword evidence="2" id="KW-1185">Reference proteome</keyword>
<evidence type="ECO:0000313" key="1">
    <source>
        <dbReference type="EMBL" id="QDU20651.1"/>
    </source>
</evidence>
<dbReference type="AlphaFoldDB" id="A0A517XT29"/>
<dbReference type="Pfam" id="PF08837">
    <property type="entry name" value="DUF1810"/>
    <property type="match status" value="1"/>
</dbReference>
<gene>
    <name evidence="1" type="ORF">ETAA1_26080</name>
</gene>
<reference evidence="1 2" key="1">
    <citation type="submission" date="2019-02" db="EMBL/GenBank/DDBJ databases">
        <title>Deep-cultivation of Planctomycetes and their phenomic and genomic characterization uncovers novel biology.</title>
        <authorList>
            <person name="Wiegand S."/>
            <person name="Jogler M."/>
            <person name="Boedeker C."/>
            <person name="Pinto D."/>
            <person name="Vollmers J."/>
            <person name="Rivas-Marin E."/>
            <person name="Kohn T."/>
            <person name="Peeters S.H."/>
            <person name="Heuer A."/>
            <person name="Rast P."/>
            <person name="Oberbeckmann S."/>
            <person name="Bunk B."/>
            <person name="Jeske O."/>
            <person name="Meyerdierks A."/>
            <person name="Storesund J.E."/>
            <person name="Kallscheuer N."/>
            <person name="Luecker S."/>
            <person name="Lage O.M."/>
            <person name="Pohl T."/>
            <person name="Merkel B.J."/>
            <person name="Hornburger P."/>
            <person name="Mueller R.-W."/>
            <person name="Bruemmer F."/>
            <person name="Labrenz M."/>
            <person name="Spormann A.M."/>
            <person name="Op den Camp H."/>
            <person name="Overmann J."/>
            <person name="Amann R."/>
            <person name="Jetten M.S.M."/>
            <person name="Mascher T."/>
            <person name="Medema M.H."/>
            <person name="Devos D.P."/>
            <person name="Kaster A.-K."/>
            <person name="Ovreas L."/>
            <person name="Rohde M."/>
            <person name="Galperin M.Y."/>
            <person name="Jogler C."/>
        </authorList>
    </citation>
    <scope>NUCLEOTIDE SEQUENCE [LARGE SCALE GENOMIC DNA]</scope>
    <source>
        <strain evidence="1 2">ETA_A1</strain>
    </source>
</reference>
<name>A0A517XT29_9BACT</name>
<evidence type="ECO:0000313" key="2">
    <source>
        <dbReference type="Proteomes" id="UP000319576"/>
    </source>
</evidence>
<dbReference type="Proteomes" id="UP000319576">
    <property type="component" value="Chromosome"/>
</dbReference>
<accession>A0A517XT29</accession>
<protein>
    <recommendedName>
        <fullName evidence="3">DUF1810 domain-containing protein</fullName>
    </recommendedName>
</protein>
<dbReference type="InterPro" id="IPR014937">
    <property type="entry name" value="DUF1810"/>
</dbReference>